<feature type="domain" description="ABC-type uncharacterised transport system" evidence="2">
    <location>
        <begin position="173"/>
        <end position="365"/>
    </location>
</feature>
<gene>
    <name evidence="3" type="ORF">DFR31_2454</name>
</gene>
<keyword evidence="1" id="KW-0472">Membrane</keyword>
<reference evidence="3 4" key="1">
    <citation type="submission" date="2018-10" db="EMBL/GenBank/DDBJ databases">
        <title>Genomic Encyclopedia of Type Strains, Phase IV (KMG-IV): sequencing the most valuable type-strain genomes for metagenomic binning, comparative biology and taxonomic classification.</title>
        <authorList>
            <person name="Goeker M."/>
        </authorList>
    </citation>
    <scope>NUCLEOTIDE SEQUENCE [LARGE SCALE GENOMIC DNA]</scope>
    <source>
        <strain evidence="3 4">DSM 12769</strain>
    </source>
</reference>
<dbReference type="SUPFAM" id="SSF52317">
    <property type="entry name" value="Class I glutamine amidotransferase-like"/>
    <property type="match status" value="1"/>
</dbReference>
<organism evidence="3 4">
    <name type="scientific">Alkalispirillum mobile</name>
    <dbReference type="NCBI Taxonomy" id="85925"/>
    <lineage>
        <taxon>Bacteria</taxon>
        <taxon>Pseudomonadati</taxon>
        <taxon>Pseudomonadota</taxon>
        <taxon>Gammaproteobacteria</taxon>
        <taxon>Chromatiales</taxon>
        <taxon>Ectothiorhodospiraceae</taxon>
        <taxon>Alkalispirillum</taxon>
    </lineage>
</organism>
<dbReference type="AlphaFoldDB" id="A0A498BTW6"/>
<accession>A0A498BTW6</accession>
<feature type="transmembrane region" description="Helical" evidence="1">
    <location>
        <begin position="406"/>
        <end position="432"/>
    </location>
</feature>
<keyword evidence="1" id="KW-1133">Transmembrane helix</keyword>
<keyword evidence="1" id="KW-0812">Transmembrane</keyword>
<dbReference type="Pfam" id="PF09822">
    <property type="entry name" value="ABC_transp_aux"/>
    <property type="match status" value="1"/>
</dbReference>
<dbReference type="EMBL" id="RCDA01000004">
    <property type="protein sequence ID" value="RLK47135.1"/>
    <property type="molecule type" value="Genomic_DNA"/>
</dbReference>
<name>A0A498BTW6_9GAMM</name>
<dbReference type="InterPro" id="IPR019196">
    <property type="entry name" value="ABC_transp_unknown"/>
</dbReference>
<comment type="caution">
    <text evidence="3">The sequence shown here is derived from an EMBL/GenBank/DDBJ whole genome shotgun (WGS) entry which is preliminary data.</text>
</comment>
<dbReference type="OrthoDB" id="8530910at2"/>
<keyword evidence="4" id="KW-1185">Reference proteome</keyword>
<protein>
    <submittedName>
        <fullName evidence="3">ABC-type uncharacterized transport system involved in gliding motility auxiliary subunit</fullName>
    </submittedName>
</protein>
<sequence>MRMNTRTRWLLRFNAVLFTAGVLVALAALGWLSQRFVLSWDWTGQQQTALSDESVQLLERLEGTPRITAFVTPDGELATQVERLVLRYRAHAPDLELERVDPHREPERLREAGISHEGELLVQLGDQREHVPAPTEAYVSRALDRLMQASPRSLAWVNDHGQRDLQGQANHDLGQLGAGLEDQGYDLQGLSLVRHPVIPGDTTLLVLSGPQVDLLDGEQQLIQRYLEGGGNLLWLLEPEDMARLPELAETLGVSVTGHPVQDPRTEALLGVDDPGLSLVDDHPDHPVMADIQGPVLLPWAAALEVEPPADWEIRPLLQGADHHELPDRDATTPFLLGATLERPLDDDRRQRVAVIGDGDFLSNQFIGNAGNRKLGLALVDWLTDPGDAEIDYAAPSPDQRLDMGPVAVGVVGFGFLLGLPLLLALLGGLAWWRGRR</sequence>
<evidence type="ECO:0000313" key="4">
    <source>
        <dbReference type="Proteomes" id="UP000275461"/>
    </source>
</evidence>
<dbReference type="Proteomes" id="UP000275461">
    <property type="component" value="Unassembled WGS sequence"/>
</dbReference>
<evidence type="ECO:0000313" key="3">
    <source>
        <dbReference type="EMBL" id="RLK47135.1"/>
    </source>
</evidence>
<dbReference type="InterPro" id="IPR029062">
    <property type="entry name" value="Class_I_gatase-like"/>
</dbReference>
<evidence type="ECO:0000256" key="1">
    <source>
        <dbReference type="SAM" id="Phobius"/>
    </source>
</evidence>
<evidence type="ECO:0000259" key="2">
    <source>
        <dbReference type="Pfam" id="PF09822"/>
    </source>
</evidence>
<dbReference type="RefSeq" id="WP_121442962.1">
    <property type="nucleotide sequence ID" value="NZ_RCDA01000004.1"/>
</dbReference>
<proteinExistence type="predicted"/>